<protein>
    <submittedName>
        <fullName evidence="2">FkbM family methyltransferase</fullName>
    </submittedName>
</protein>
<evidence type="ECO:0000313" key="2">
    <source>
        <dbReference type="EMBL" id="HHQ15832.1"/>
    </source>
</evidence>
<dbReference type="InterPro" id="IPR006342">
    <property type="entry name" value="FkbM_mtfrase"/>
</dbReference>
<dbReference type="GO" id="GO:0032259">
    <property type="term" value="P:methylation"/>
    <property type="evidence" value="ECO:0007669"/>
    <property type="project" value="UniProtKB-KW"/>
</dbReference>
<dbReference type="AlphaFoldDB" id="A0A7V5XG50"/>
<dbReference type="InterPro" id="IPR052514">
    <property type="entry name" value="SAM-dependent_MTase"/>
</dbReference>
<keyword evidence="2" id="KW-0489">Methyltransferase</keyword>
<dbReference type="InterPro" id="IPR029063">
    <property type="entry name" value="SAM-dependent_MTases_sf"/>
</dbReference>
<dbReference type="Gene3D" id="3.40.50.150">
    <property type="entry name" value="Vaccinia Virus protein VP39"/>
    <property type="match status" value="1"/>
</dbReference>
<dbReference type="EMBL" id="DRWR01000059">
    <property type="protein sequence ID" value="HHQ15832.1"/>
    <property type="molecule type" value="Genomic_DNA"/>
</dbReference>
<accession>A0A7V5XG50</accession>
<reference evidence="2" key="1">
    <citation type="journal article" date="2020" name="mSystems">
        <title>Genome- and Community-Level Interaction Insights into Carbon Utilization and Element Cycling Functions of Hydrothermarchaeota in Hydrothermal Sediment.</title>
        <authorList>
            <person name="Zhou Z."/>
            <person name="Liu Y."/>
            <person name="Xu W."/>
            <person name="Pan J."/>
            <person name="Luo Z.H."/>
            <person name="Li M."/>
        </authorList>
    </citation>
    <scope>NUCLEOTIDE SEQUENCE [LARGE SCALE GENOMIC DNA]</scope>
    <source>
        <strain evidence="2">SpSt-106</strain>
    </source>
</reference>
<dbReference type="GO" id="GO:0008168">
    <property type="term" value="F:methyltransferase activity"/>
    <property type="evidence" value="ECO:0007669"/>
    <property type="project" value="UniProtKB-KW"/>
</dbReference>
<dbReference type="NCBIfam" id="TIGR01444">
    <property type="entry name" value="fkbM_fam"/>
    <property type="match status" value="1"/>
</dbReference>
<proteinExistence type="predicted"/>
<evidence type="ECO:0000259" key="1">
    <source>
        <dbReference type="Pfam" id="PF05050"/>
    </source>
</evidence>
<dbReference type="Pfam" id="PF05050">
    <property type="entry name" value="Methyltransf_21"/>
    <property type="match status" value="1"/>
</dbReference>
<dbReference type="PANTHER" id="PTHR34203">
    <property type="entry name" value="METHYLTRANSFERASE, FKBM FAMILY PROTEIN"/>
    <property type="match status" value="1"/>
</dbReference>
<feature type="domain" description="Methyltransferase FkbM" evidence="1">
    <location>
        <begin position="127"/>
        <end position="283"/>
    </location>
</feature>
<sequence length="308" mass="36199">MLRRKSWEWRTKELKFAFEYLAGFYSNPYLKELNPSFIDRIRYFLGTLRILIPLPSRYTKWWGLNFTYGLKCIYRDEKERIFKKDGLKYVVPYEAYKQFVEIFKDINFLGKYQNFPVIINKGDVIIDCGAYIGVTTLMFAKLAGKNGKVIAIEPEERNYKSLVKMIELNKDVAPIIPLKVAVYKDDCWIDLYIAKDSSCHTISTFCVKKYALLNEKKKIQAFKLDTIVEELSLEKVDFIKMDIEGAEIDALLGAEQTIKRFKPKLAICTYHRPTDSEEIKNIILSYNLNYKLKEIDQGEKILFAWDEK</sequence>
<comment type="caution">
    <text evidence="2">The sequence shown here is derived from an EMBL/GenBank/DDBJ whole genome shotgun (WGS) entry which is preliminary data.</text>
</comment>
<organism evidence="2">
    <name type="scientific">Thermodesulfobacterium geofontis</name>
    <dbReference type="NCBI Taxonomy" id="1295609"/>
    <lineage>
        <taxon>Bacteria</taxon>
        <taxon>Pseudomonadati</taxon>
        <taxon>Thermodesulfobacteriota</taxon>
        <taxon>Thermodesulfobacteria</taxon>
        <taxon>Thermodesulfobacteriales</taxon>
        <taxon>Thermodesulfobacteriaceae</taxon>
        <taxon>Thermodesulfobacterium</taxon>
    </lineage>
</organism>
<dbReference type="SUPFAM" id="SSF53335">
    <property type="entry name" value="S-adenosyl-L-methionine-dependent methyltransferases"/>
    <property type="match status" value="1"/>
</dbReference>
<keyword evidence="2" id="KW-0808">Transferase</keyword>
<dbReference type="PANTHER" id="PTHR34203:SF15">
    <property type="entry name" value="SLL1173 PROTEIN"/>
    <property type="match status" value="1"/>
</dbReference>
<gene>
    <name evidence="2" type="ORF">ENM15_03320</name>
</gene>
<name>A0A7V5XG50_9BACT</name>